<evidence type="ECO:0000256" key="1">
    <source>
        <dbReference type="ARBA" id="ARBA00012528"/>
    </source>
</evidence>
<dbReference type="InterPro" id="IPR043128">
    <property type="entry name" value="Rev_trsase/Diguanyl_cyclase"/>
</dbReference>
<dbReference type="InterPro" id="IPR050469">
    <property type="entry name" value="Diguanylate_Cyclase"/>
</dbReference>
<comment type="caution">
    <text evidence="5">The sequence shown here is derived from an EMBL/GenBank/DDBJ whole genome shotgun (WGS) entry which is preliminary data.</text>
</comment>
<dbReference type="EC" id="2.7.7.65" evidence="1"/>
<protein>
    <recommendedName>
        <fullName evidence="1">diguanylate cyclase</fullName>
        <ecNumber evidence="1">2.7.7.65</ecNumber>
    </recommendedName>
</protein>
<dbReference type="NCBIfam" id="TIGR00254">
    <property type="entry name" value="GGDEF"/>
    <property type="match status" value="1"/>
</dbReference>
<evidence type="ECO:0000313" key="5">
    <source>
        <dbReference type="EMBL" id="GGB24243.1"/>
    </source>
</evidence>
<reference evidence="6" key="1">
    <citation type="journal article" date="2019" name="Int. J. Syst. Evol. Microbiol.">
        <title>The Global Catalogue of Microorganisms (GCM) 10K type strain sequencing project: providing services to taxonomists for standard genome sequencing and annotation.</title>
        <authorList>
            <consortium name="The Broad Institute Genomics Platform"/>
            <consortium name="The Broad Institute Genome Sequencing Center for Infectious Disease"/>
            <person name="Wu L."/>
            <person name="Ma J."/>
        </authorList>
    </citation>
    <scope>NUCLEOTIDE SEQUENCE [LARGE SCALE GENOMIC DNA]</scope>
    <source>
        <strain evidence="6">CGMCC 1.10188</strain>
    </source>
</reference>
<dbReference type="SUPFAM" id="SSF55073">
    <property type="entry name" value="Nucleotide cyclase"/>
    <property type="match status" value="1"/>
</dbReference>
<dbReference type="RefSeq" id="WP_188574077.1">
    <property type="nucleotide sequence ID" value="NZ_BMDZ01000001.1"/>
</dbReference>
<evidence type="ECO:0000259" key="4">
    <source>
        <dbReference type="PROSITE" id="PS50887"/>
    </source>
</evidence>
<gene>
    <name evidence="5" type="ORF">GCM10011505_01930</name>
</gene>
<feature type="coiled-coil region" evidence="3">
    <location>
        <begin position="18"/>
        <end position="94"/>
    </location>
</feature>
<keyword evidence="3" id="KW-0175">Coiled coil</keyword>
<dbReference type="Proteomes" id="UP000603352">
    <property type="component" value="Unassembled WGS sequence"/>
</dbReference>
<keyword evidence="6" id="KW-1185">Reference proteome</keyword>
<feature type="domain" description="GGDEF" evidence="4">
    <location>
        <begin position="125"/>
        <end position="258"/>
    </location>
</feature>
<dbReference type="EMBL" id="BMDZ01000001">
    <property type="protein sequence ID" value="GGB24243.1"/>
    <property type="molecule type" value="Genomic_DNA"/>
</dbReference>
<evidence type="ECO:0000313" key="6">
    <source>
        <dbReference type="Proteomes" id="UP000603352"/>
    </source>
</evidence>
<dbReference type="CDD" id="cd01949">
    <property type="entry name" value="GGDEF"/>
    <property type="match status" value="1"/>
</dbReference>
<dbReference type="Gene3D" id="3.30.70.270">
    <property type="match status" value="1"/>
</dbReference>
<organism evidence="5 6">
    <name type="scientific">Tistrella bauzanensis</name>
    <dbReference type="NCBI Taxonomy" id="657419"/>
    <lineage>
        <taxon>Bacteria</taxon>
        <taxon>Pseudomonadati</taxon>
        <taxon>Pseudomonadota</taxon>
        <taxon>Alphaproteobacteria</taxon>
        <taxon>Geminicoccales</taxon>
        <taxon>Geminicoccaceae</taxon>
        <taxon>Tistrella</taxon>
    </lineage>
</organism>
<dbReference type="SMART" id="SM00267">
    <property type="entry name" value="GGDEF"/>
    <property type="match status" value="1"/>
</dbReference>
<dbReference type="PANTHER" id="PTHR45138:SF9">
    <property type="entry name" value="DIGUANYLATE CYCLASE DGCM-RELATED"/>
    <property type="match status" value="1"/>
</dbReference>
<proteinExistence type="predicted"/>
<accession>A0ABQ1I9S1</accession>
<dbReference type="PANTHER" id="PTHR45138">
    <property type="entry name" value="REGULATORY COMPONENTS OF SENSORY TRANSDUCTION SYSTEM"/>
    <property type="match status" value="1"/>
</dbReference>
<comment type="catalytic activity">
    <reaction evidence="2">
        <text>2 GTP = 3',3'-c-di-GMP + 2 diphosphate</text>
        <dbReference type="Rhea" id="RHEA:24898"/>
        <dbReference type="ChEBI" id="CHEBI:33019"/>
        <dbReference type="ChEBI" id="CHEBI:37565"/>
        <dbReference type="ChEBI" id="CHEBI:58805"/>
        <dbReference type="EC" id="2.7.7.65"/>
    </reaction>
</comment>
<dbReference type="InterPro" id="IPR000160">
    <property type="entry name" value="GGDEF_dom"/>
</dbReference>
<name>A0ABQ1I9S1_9PROT</name>
<dbReference type="Pfam" id="PF00990">
    <property type="entry name" value="GGDEF"/>
    <property type="match status" value="1"/>
</dbReference>
<dbReference type="PROSITE" id="PS50887">
    <property type="entry name" value="GGDEF"/>
    <property type="match status" value="1"/>
</dbReference>
<evidence type="ECO:0000256" key="3">
    <source>
        <dbReference type="SAM" id="Coils"/>
    </source>
</evidence>
<evidence type="ECO:0000256" key="2">
    <source>
        <dbReference type="ARBA" id="ARBA00034247"/>
    </source>
</evidence>
<sequence length="270" mass="30167">MTKIRRPLDTTNSDFSLFDQEEAMIAEGEQMIRKLEEVSDGVRSLMRAYRQGYREQRRLVRLSDRMQDELRRLNQRLEAEVRAREALTRRLEALAAVDELTGAATRRHFMEVAGALSQRWQQDGISSGVMMADIDQFKTINDRFGHAAGDEALRLFVGRVSEALRETDVVGRLGGEEFAVLLPDIDAGELDQIAERLRSIIAAIRLPWKEDEIRLTASFGVARFSAPGDDIDRVLSRADKALYAAKRAGRNRVVTSDAGTAEGESGSAGI</sequence>
<dbReference type="InterPro" id="IPR029787">
    <property type="entry name" value="Nucleotide_cyclase"/>
</dbReference>